<dbReference type="STRING" id="593907.Celgi_0751"/>
<evidence type="ECO:0000256" key="6">
    <source>
        <dbReference type="ARBA" id="ARBA00023136"/>
    </source>
</evidence>
<dbReference type="CDD" id="cd00060">
    <property type="entry name" value="FHA"/>
    <property type="match status" value="1"/>
</dbReference>
<dbReference type="eggNOG" id="COG1716">
    <property type="taxonomic scope" value="Bacteria"/>
</dbReference>
<gene>
    <name evidence="10" type="ordered locus">Celgi_0751</name>
</gene>
<dbReference type="Pfam" id="PF06271">
    <property type="entry name" value="RDD"/>
    <property type="match status" value="1"/>
</dbReference>
<dbReference type="InterPro" id="IPR000253">
    <property type="entry name" value="FHA_dom"/>
</dbReference>
<dbReference type="PROSITE" id="PS50006">
    <property type="entry name" value="FHA_DOMAIN"/>
    <property type="match status" value="1"/>
</dbReference>
<evidence type="ECO:0000313" key="10">
    <source>
        <dbReference type="EMBL" id="AEI11270.1"/>
    </source>
</evidence>
<keyword evidence="11" id="KW-1185">Reference proteome</keyword>
<keyword evidence="6 8" id="KW-0472">Membrane</keyword>
<dbReference type="PANTHER" id="PTHR36115">
    <property type="entry name" value="PROLINE-RICH ANTIGEN HOMOLOG-RELATED"/>
    <property type="match status" value="1"/>
</dbReference>
<evidence type="ECO:0000256" key="7">
    <source>
        <dbReference type="SAM" id="MobiDB-lite"/>
    </source>
</evidence>
<dbReference type="GO" id="GO:0005886">
    <property type="term" value="C:plasma membrane"/>
    <property type="evidence" value="ECO:0007669"/>
    <property type="project" value="UniProtKB-SubCell"/>
</dbReference>
<sequence>MGARTCSTCGAELEVGAMFCAECGARASQTGPVPPPGAISSSPPLPGTTSAPLPAGVAPQPPAPFVPAVPAHLASAPPSAPSVPSVPGADDQAAPAVAHEPDGPGLAPPPPPSPPAVHADVPPVFAAPVRPADTFPVVPGRVAPVGTRVGAFAIDVVALALVAGLGVLIASLTVGTPAPGDVSATAGIVSFLPAALGGLGGLALWISEARTGATLGGWLLGIRTVSVRTGRPAGFLAIFLRQLIVGLGAVACYVGQWVVVASGAFDKTPAQRGWHDRVAGTLVLRAGATGVARSADPDAAWDHAVARAVGGAVPPAPLPPAPVPPAPVPPAPVSPAPVPPAPVPPAPVPPAPVPPAPAPVPPAPAPAVPVPPAPGTPLGAAPGSAVPPPPAPPVPALAPAPPVPPAPAAEPRARTGAVADAPPSEPVVTAPLPAAPVISLVPLPPGVGTGRPTGPAAPDARLITGFPGSGGAPTGGALAGAGDVPAPSDVVGEPRLTSGPVTPPAPPVRRDLVEDLDELELTRMREPETLDAQPGVRGLRLVFDTGERVDVVGEGVVGRAPQAAPGIDHVVAIDDPARSVSKVHLAFGPTDHPDELWVIDRGSTNGSVVVRPDGSAATLPAGARATVGPGWSVRFGDRTVVVERR</sequence>
<accession>F7ZZ02</accession>
<dbReference type="SUPFAM" id="SSF49879">
    <property type="entry name" value="SMAD/FHA domain"/>
    <property type="match status" value="1"/>
</dbReference>
<dbReference type="KEGG" id="cga:Celgi_0751"/>
<comment type="subcellular location">
    <subcellularLocation>
        <location evidence="1">Cell membrane</location>
        <topology evidence="1">Multi-pass membrane protein</topology>
    </subcellularLocation>
</comment>
<dbReference type="eggNOG" id="COG1714">
    <property type="taxonomic scope" value="Bacteria"/>
</dbReference>
<dbReference type="HOGENOM" id="CLU_031946_0_0_11"/>
<dbReference type="Gene3D" id="2.60.200.20">
    <property type="match status" value="1"/>
</dbReference>
<feature type="region of interest" description="Disordered" evidence="7">
    <location>
        <begin position="375"/>
        <end position="411"/>
    </location>
</feature>
<evidence type="ECO:0000256" key="3">
    <source>
        <dbReference type="ARBA" id="ARBA00022553"/>
    </source>
</evidence>
<protein>
    <submittedName>
        <fullName evidence="10">RDD domain containing protein</fullName>
    </submittedName>
</protein>
<evidence type="ECO:0000256" key="8">
    <source>
        <dbReference type="SAM" id="Phobius"/>
    </source>
</evidence>
<evidence type="ECO:0000256" key="5">
    <source>
        <dbReference type="ARBA" id="ARBA00022989"/>
    </source>
</evidence>
<keyword evidence="4 8" id="KW-0812">Transmembrane</keyword>
<evidence type="ECO:0000259" key="9">
    <source>
        <dbReference type="PROSITE" id="PS50006"/>
    </source>
</evidence>
<feature type="compositionally biased region" description="Pro residues" evidence="7">
    <location>
        <begin position="106"/>
        <end position="115"/>
    </location>
</feature>
<feature type="transmembrane region" description="Helical" evidence="8">
    <location>
        <begin position="184"/>
        <end position="206"/>
    </location>
</feature>
<dbReference type="InterPro" id="IPR010432">
    <property type="entry name" value="RDD"/>
</dbReference>
<keyword evidence="3" id="KW-0597">Phosphoprotein</keyword>
<keyword evidence="2" id="KW-1003">Cell membrane</keyword>
<dbReference type="InterPro" id="IPR051791">
    <property type="entry name" value="Pra-immunoreactive"/>
</dbReference>
<dbReference type="EMBL" id="CP002665">
    <property type="protein sequence ID" value="AEI11270.1"/>
    <property type="molecule type" value="Genomic_DNA"/>
</dbReference>
<dbReference type="RefSeq" id="WP_013882793.1">
    <property type="nucleotide sequence ID" value="NC_015671.1"/>
</dbReference>
<dbReference type="PANTHER" id="PTHR36115:SF6">
    <property type="entry name" value="PROLINE-RICH ANTIGEN HOMOLOG"/>
    <property type="match status" value="1"/>
</dbReference>
<reference evidence="11" key="1">
    <citation type="submission" date="2011-04" db="EMBL/GenBank/DDBJ databases">
        <title>Complete sequence of Cellvibrio gilvus ATCC 13127.</title>
        <authorList>
            <person name="Lucas S."/>
            <person name="Han J."/>
            <person name="Lapidus A."/>
            <person name="Cheng J.-F."/>
            <person name="Goodwin L."/>
            <person name="Pitluck S."/>
            <person name="Peters L."/>
            <person name="Munk A."/>
            <person name="Detter J.C."/>
            <person name="Han C."/>
            <person name="Tapia R."/>
            <person name="Land M."/>
            <person name="Hauser L."/>
            <person name="Kyrpides N."/>
            <person name="Ivanova N."/>
            <person name="Ovchinnikova G."/>
            <person name="Pagani I."/>
            <person name="Mead D."/>
            <person name="Brumm P."/>
            <person name="Woyke T."/>
        </authorList>
    </citation>
    <scope>NUCLEOTIDE SEQUENCE [LARGE SCALE GENOMIC DNA]</scope>
    <source>
        <strain evidence="11">ATCC 13127 / NRRL B-14078</strain>
    </source>
</reference>
<feature type="transmembrane region" description="Helical" evidence="8">
    <location>
        <begin position="233"/>
        <end position="259"/>
    </location>
</feature>
<evidence type="ECO:0000256" key="1">
    <source>
        <dbReference type="ARBA" id="ARBA00004651"/>
    </source>
</evidence>
<evidence type="ECO:0000256" key="4">
    <source>
        <dbReference type="ARBA" id="ARBA00022692"/>
    </source>
</evidence>
<dbReference type="InterPro" id="IPR008984">
    <property type="entry name" value="SMAD_FHA_dom_sf"/>
</dbReference>
<dbReference type="Proteomes" id="UP000000485">
    <property type="component" value="Chromosome"/>
</dbReference>
<keyword evidence="5 8" id="KW-1133">Transmembrane helix</keyword>
<evidence type="ECO:0000313" key="11">
    <source>
        <dbReference type="Proteomes" id="UP000000485"/>
    </source>
</evidence>
<feature type="compositionally biased region" description="Pro residues" evidence="7">
    <location>
        <begin position="385"/>
        <end position="408"/>
    </location>
</feature>
<feature type="compositionally biased region" description="Low complexity" evidence="7">
    <location>
        <begin position="68"/>
        <end position="87"/>
    </location>
</feature>
<evidence type="ECO:0000256" key="2">
    <source>
        <dbReference type="ARBA" id="ARBA00022475"/>
    </source>
</evidence>
<dbReference type="AlphaFoldDB" id="F7ZZ02"/>
<dbReference type="OrthoDB" id="3254248at2"/>
<organism evidence="10 11">
    <name type="scientific">Cellulomonas gilvus (strain ATCC 13127 / NRRL B-14078)</name>
    <name type="common">Cellvibrio gilvus</name>
    <dbReference type="NCBI Taxonomy" id="593907"/>
    <lineage>
        <taxon>Bacteria</taxon>
        <taxon>Bacillati</taxon>
        <taxon>Actinomycetota</taxon>
        <taxon>Actinomycetes</taxon>
        <taxon>Micrococcales</taxon>
        <taxon>Cellulomonadaceae</taxon>
        <taxon>Cellulomonas</taxon>
    </lineage>
</organism>
<proteinExistence type="predicted"/>
<feature type="domain" description="FHA" evidence="9">
    <location>
        <begin position="555"/>
        <end position="609"/>
    </location>
</feature>
<feature type="compositionally biased region" description="Polar residues" evidence="7">
    <location>
        <begin position="39"/>
        <end position="50"/>
    </location>
</feature>
<feature type="transmembrane region" description="Helical" evidence="8">
    <location>
        <begin position="149"/>
        <end position="172"/>
    </location>
</feature>
<feature type="region of interest" description="Disordered" evidence="7">
    <location>
        <begin position="26"/>
        <end position="120"/>
    </location>
</feature>
<name>F7ZZ02_CELGA</name>